<reference evidence="2 3" key="1">
    <citation type="submission" date="2010-08" db="EMBL/GenBank/DDBJ databases">
        <authorList>
            <person name="Durkin A.S."/>
            <person name="Madupu R."/>
            <person name="Torralba M."/>
            <person name="Gillis M."/>
            <person name="Methe B."/>
            <person name="Sutton G."/>
            <person name="Nelson K.E."/>
        </authorList>
    </citation>
    <scope>NUCLEOTIDE SEQUENCE [LARGE SCALE GENOMIC DNA]</scope>
    <source>
        <strain evidence="2 3">ACS-134-V-Col7a</strain>
    </source>
</reference>
<proteinExistence type="predicted"/>
<feature type="region of interest" description="Disordered" evidence="1">
    <location>
        <begin position="20"/>
        <end position="39"/>
    </location>
</feature>
<sequence length="39" mass="4564">MTVVMDVFVFHIFIHNKPPRGLHRPTDNNKKTYSTFTSS</sequence>
<evidence type="ECO:0000256" key="1">
    <source>
        <dbReference type="SAM" id="MobiDB-lite"/>
    </source>
</evidence>
<protein>
    <submittedName>
        <fullName evidence="2">Uncharacterized protein</fullName>
    </submittedName>
</protein>
<comment type="caution">
    <text evidence="2">The sequence shown here is derived from an EMBL/GenBank/DDBJ whole genome shotgun (WGS) entry which is preliminary data.</text>
</comment>
<organism evidence="2 3">
    <name type="scientific">Veillonella atypica ACS-134-V-Col7a</name>
    <dbReference type="NCBI Taxonomy" id="866778"/>
    <lineage>
        <taxon>Bacteria</taxon>
        <taxon>Bacillati</taxon>
        <taxon>Bacillota</taxon>
        <taxon>Negativicutes</taxon>
        <taxon>Veillonellales</taxon>
        <taxon>Veillonellaceae</taxon>
        <taxon>Veillonella</taxon>
    </lineage>
</organism>
<gene>
    <name evidence="2" type="ORF">HMPREF9684_1302</name>
</gene>
<dbReference type="EMBL" id="AEDS01000063">
    <property type="protein sequence ID" value="EFL57306.1"/>
    <property type="molecule type" value="Genomic_DNA"/>
</dbReference>
<evidence type="ECO:0000313" key="3">
    <source>
        <dbReference type="Proteomes" id="UP000005942"/>
    </source>
</evidence>
<dbReference type="Proteomes" id="UP000005942">
    <property type="component" value="Unassembled WGS sequence"/>
</dbReference>
<name>E1LDP7_9FIRM</name>
<evidence type="ECO:0000313" key="2">
    <source>
        <dbReference type="EMBL" id="EFL57306.1"/>
    </source>
</evidence>
<dbReference type="AlphaFoldDB" id="E1LDP7"/>
<accession>E1LDP7</accession>